<accession>A0A6H5GH82</accession>
<keyword evidence="7" id="KW-1185">Reference proteome</keyword>
<dbReference type="Pfam" id="PF20826">
    <property type="entry name" value="PHD_5"/>
    <property type="match status" value="1"/>
</dbReference>
<proteinExistence type="predicted"/>
<gene>
    <name evidence="6" type="ORF">NTEN_LOCUS8220</name>
</gene>
<sequence>GEEEDVIHCICGIFRDEGVMIQCERCLVWQHCYCVGASSNVEKFLCERCSPREVNYEIPSQEEATAPNQFNYLTLLRGDMQLKQGDTVYVLRDIVNEESTEEPKAKHTYKTIKNWKYIDCDIFKIERLWKDET</sequence>
<organism evidence="6 7">
    <name type="scientific">Nesidiocoris tenuis</name>
    <dbReference type="NCBI Taxonomy" id="355587"/>
    <lineage>
        <taxon>Eukaryota</taxon>
        <taxon>Metazoa</taxon>
        <taxon>Ecdysozoa</taxon>
        <taxon>Arthropoda</taxon>
        <taxon>Hexapoda</taxon>
        <taxon>Insecta</taxon>
        <taxon>Pterygota</taxon>
        <taxon>Neoptera</taxon>
        <taxon>Paraneoptera</taxon>
        <taxon>Hemiptera</taxon>
        <taxon>Heteroptera</taxon>
        <taxon>Panheteroptera</taxon>
        <taxon>Cimicomorpha</taxon>
        <taxon>Miridae</taxon>
        <taxon>Dicyphina</taxon>
        <taxon>Nesidiocoris</taxon>
    </lineage>
</organism>
<comment type="subcellular location">
    <subcellularLocation>
        <location evidence="1">Nucleus</location>
    </subcellularLocation>
</comment>
<dbReference type="InterPro" id="IPR019786">
    <property type="entry name" value="Zinc_finger_PHD-type_CS"/>
</dbReference>
<dbReference type="GO" id="GO:0006355">
    <property type="term" value="P:regulation of DNA-templated transcription"/>
    <property type="evidence" value="ECO:0007669"/>
    <property type="project" value="TreeGrafter"/>
</dbReference>
<protein>
    <recommendedName>
        <fullName evidence="8">Zinc finger PHD-type domain-containing protein</fullName>
    </recommendedName>
</protein>
<keyword evidence="3" id="KW-0863">Zinc-finger</keyword>
<evidence type="ECO:0000256" key="5">
    <source>
        <dbReference type="ARBA" id="ARBA00023242"/>
    </source>
</evidence>
<reference evidence="6 7" key="1">
    <citation type="submission" date="2020-02" db="EMBL/GenBank/DDBJ databases">
        <authorList>
            <person name="Ferguson B K."/>
        </authorList>
    </citation>
    <scope>NUCLEOTIDE SEQUENCE [LARGE SCALE GENOMIC DNA]</scope>
</reference>
<evidence type="ECO:0000313" key="6">
    <source>
        <dbReference type="EMBL" id="CAB0002433.1"/>
    </source>
</evidence>
<evidence type="ECO:0000313" key="7">
    <source>
        <dbReference type="Proteomes" id="UP000479000"/>
    </source>
</evidence>
<evidence type="ECO:0000256" key="1">
    <source>
        <dbReference type="ARBA" id="ARBA00004123"/>
    </source>
</evidence>
<dbReference type="OrthoDB" id="79252at2759"/>
<evidence type="ECO:0008006" key="8">
    <source>
        <dbReference type="Google" id="ProtNLM"/>
    </source>
</evidence>
<evidence type="ECO:0000256" key="3">
    <source>
        <dbReference type="ARBA" id="ARBA00022771"/>
    </source>
</evidence>
<dbReference type="FunFam" id="3.30.40.10:FF:000113">
    <property type="entry name" value="Histone-lysine N-methyltransferase"/>
    <property type="match status" value="1"/>
</dbReference>
<dbReference type="EMBL" id="CADCXU010012212">
    <property type="protein sequence ID" value="CAB0002433.1"/>
    <property type="molecule type" value="Genomic_DNA"/>
</dbReference>
<dbReference type="GO" id="GO:0042800">
    <property type="term" value="F:histone H3K4 methyltransferase activity"/>
    <property type="evidence" value="ECO:0007669"/>
    <property type="project" value="TreeGrafter"/>
</dbReference>
<dbReference type="GO" id="GO:0008270">
    <property type="term" value="F:zinc ion binding"/>
    <property type="evidence" value="ECO:0007669"/>
    <property type="project" value="UniProtKB-KW"/>
</dbReference>
<dbReference type="Proteomes" id="UP000479000">
    <property type="component" value="Unassembled WGS sequence"/>
</dbReference>
<evidence type="ECO:0000256" key="4">
    <source>
        <dbReference type="ARBA" id="ARBA00022833"/>
    </source>
</evidence>
<dbReference type="PROSITE" id="PS01359">
    <property type="entry name" value="ZF_PHD_1"/>
    <property type="match status" value="1"/>
</dbReference>
<dbReference type="GO" id="GO:0005654">
    <property type="term" value="C:nucleoplasm"/>
    <property type="evidence" value="ECO:0007669"/>
    <property type="project" value="TreeGrafter"/>
</dbReference>
<name>A0A6H5GH82_9HEMI</name>
<keyword evidence="4" id="KW-0862">Zinc</keyword>
<dbReference type="InterPro" id="IPR013083">
    <property type="entry name" value="Znf_RING/FYVE/PHD"/>
</dbReference>
<keyword evidence="5" id="KW-0539">Nucleus</keyword>
<dbReference type="PANTHER" id="PTHR46147">
    <property type="entry name" value="HISTONE-LYSINE N-METHYLTRANSFERASE ASH1"/>
    <property type="match status" value="1"/>
</dbReference>
<dbReference type="InterPro" id="IPR011011">
    <property type="entry name" value="Znf_FYVE_PHD"/>
</dbReference>
<feature type="non-terminal residue" evidence="6">
    <location>
        <position position="1"/>
    </location>
</feature>
<dbReference type="PANTHER" id="PTHR46147:SF3">
    <property type="entry name" value="HISTONE-LYSINE N-METHYLTRANSFERASE ASH1"/>
    <property type="match status" value="1"/>
</dbReference>
<evidence type="ECO:0000256" key="2">
    <source>
        <dbReference type="ARBA" id="ARBA00022723"/>
    </source>
</evidence>
<dbReference type="Gene3D" id="3.30.40.10">
    <property type="entry name" value="Zinc/RING finger domain, C3HC4 (zinc finger)"/>
    <property type="match status" value="1"/>
</dbReference>
<dbReference type="SUPFAM" id="SSF57903">
    <property type="entry name" value="FYVE/PHD zinc finger"/>
    <property type="match status" value="1"/>
</dbReference>
<keyword evidence="2" id="KW-0479">Metal-binding</keyword>
<dbReference type="AlphaFoldDB" id="A0A6H5GH82"/>